<sequence>MTELGMVKLRLLELKKEHLRMPEIILTCRIRKHIFLFVYAFDNSATLRFLYKNWIVPVKRAFANATTIMLGNKSDLKNDPGFRTRNPIFCDERILSYREHFDVDFVFECSALTGDQLDFVILCNCVTGK</sequence>
<dbReference type="InterPro" id="IPR027417">
    <property type="entry name" value="P-loop_NTPase"/>
</dbReference>
<dbReference type="Pfam" id="PF00071">
    <property type="entry name" value="Ras"/>
    <property type="match status" value="1"/>
</dbReference>
<organism evidence="1 2">
    <name type="scientific">Caerostris darwini</name>
    <dbReference type="NCBI Taxonomy" id="1538125"/>
    <lineage>
        <taxon>Eukaryota</taxon>
        <taxon>Metazoa</taxon>
        <taxon>Ecdysozoa</taxon>
        <taxon>Arthropoda</taxon>
        <taxon>Chelicerata</taxon>
        <taxon>Arachnida</taxon>
        <taxon>Araneae</taxon>
        <taxon>Araneomorphae</taxon>
        <taxon>Entelegynae</taxon>
        <taxon>Araneoidea</taxon>
        <taxon>Araneidae</taxon>
        <taxon>Caerostris</taxon>
    </lineage>
</organism>
<proteinExistence type="predicted"/>
<name>A0AAV4MDU9_9ARAC</name>
<dbReference type="GO" id="GO:0003924">
    <property type="term" value="F:GTPase activity"/>
    <property type="evidence" value="ECO:0007669"/>
    <property type="project" value="InterPro"/>
</dbReference>
<evidence type="ECO:0000313" key="1">
    <source>
        <dbReference type="EMBL" id="GIX70352.1"/>
    </source>
</evidence>
<dbReference type="GO" id="GO:0005525">
    <property type="term" value="F:GTP binding"/>
    <property type="evidence" value="ECO:0007669"/>
    <property type="project" value="InterPro"/>
</dbReference>
<accession>A0AAV4MDU9</accession>
<dbReference type="SUPFAM" id="SSF52540">
    <property type="entry name" value="P-loop containing nucleoside triphosphate hydrolases"/>
    <property type="match status" value="1"/>
</dbReference>
<evidence type="ECO:0000313" key="2">
    <source>
        <dbReference type="Proteomes" id="UP001054837"/>
    </source>
</evidence>
<dbReference type="Proteomes" id="UP001054837">
    <property type="component" value="Unassembled WGS sequence"/>
</dbReference>
<dbReference type="Gene3D" id="3.40.50.300">
    <property type="entry name" value="P-loop containing nucleotide triphosphate hydrolases"/>
    <property type="match status" value="1"/>
</dbReference>
<gene>
    <name evidence="1" type="ORF">CDAR_408651</name>
</gene>
<dbReference type="AlphaFoldDB" id="A0AAV4MDU9"/>
<keyword evidence="2" id="KW-1185">Reference proteome</keyword>
<protein>
    <submittedName>
        <fullName evidence="1">Uncharacterized protein</fullName>
    </submittedName>
</protein>
<dbReference type="EMBL" id="BPLQ01000360">
    <property type="protein sequence ID" value="GIX70352.1"/>
    <property type="molecule type" value="Genomic_DNA"/>
</dbReference>
<reference evidence="1 2" key="1">
    <citation type="submission" date="2021-06" db="EMBL/GenBank/DDBJ databases">
        <title>Caerostris darwini draft genome.</title>
        <authorList>
            <person name="Kono N."/>
            <person name="Arakawa K."/>
        </authorList>
    </citation>
    <scope>NUCLEOTIDE SEQUENCE [LARGE SCALE GENOMIC DNA]</scope>
</reference>
<comment type="caution">
    <text evidence="1">The sequence shown here is derived from an EMBL/GenBank/DDBJ whole genome shotgun (WGS) entry which is preliminary data.</text>
</comment>
<dbReference type="InterPro" id="IPR001806">
    <property type="entry name" value="Small_GTPase"/>
</dbReference>